<proteinExistence type="predicted"/>
<accession>A0AA95J633</accession>
<organism evidence="1 2">
    <name type="scientific">Mimosa mosaic virus</name>
    <dbReference type="NCBI Taxonomy" id="3018030"/>
    <lineage>
        <taxon>Viruses</taxon>
        <taxon>Riboviria</taxon>
        <taxon>Orthornavirae</taxon>
        <taxon>Pisuviricota</taxon>
        <taxon>Pisoniviricetes</taxon>
        <taxon>Sobelivirales</taxon>
        <taxon>Solemoviridae</taxon>
        <taxon>Sobemovirus</taxon>
        <taxon>Sobemovirus MIMMV</taxon>
    </lineage>
</organism>
<evidence type="ECO:0000313" key="2">
    <source>
        <dbReference type="Proteomes" id="UP001182667"/>
    </source>
</evidence>
<dbReference type="Proteomes" id="UP001182667">
    <property type="component" value="Segment"/>
</dbReference>
<reference evidence="1" key="1">
    <citation type="journal article" date="2022" name="Res Sq">
        <title>Complete genome sequence of mimosa mosaic virus, a new sobemovirus infecting Mimosa sensitiva L.</title>
        <authorList>
            <person name="Kauffmann C.M."/>
            <person name="Boari Ad.J."/>
            <person name="Silva J.M.F."/>
            <person name="Blawid R."/>
            <person name="Nagata T."/>
        </authorList>
    </citation>
    <scope>NUCLEOTIDE SEQUENCE</scope>
    <source>
        <strain evidence="1">BRPA</strain>
    </source>
</reference>
<sequence length="188" mass="21441">MFERTVTFYDPVTLDSEDYQIDFHLVGNGFERFLALIADFPSRNFSVPALKSSKSIDKAALRECVEEHPCGYPTLVLDNPRYHDSTSGERSWIHSYDLYNDVDEYPTAPTKLVLRHTSCCTGWKYETKVLRDIPWVPIELLPTPSYCIFPRATLSPRQFTSSDELVYVKQVQASRDCDCAGASDSSCF</sequence>
<dbReference type="EMBL" id="OP456085">
    <property type="protein sequence ID" value="WBG54466.1"/>
    <property type="molecule type" value="Genomic_RNA"/>
</dbReference>
<evidence type="ECO:0000313" key="1">
    <source>
        <dbReference type="EMBL" id="WBG54466.1"/>
    </source>
</evidence>
<keyword evidence="2" id="KW-1185">Reference proteome</keyword>
<name>A0AA95J633_9VIRU</name>
<gene>
    <name evidence="1" type="primary">P1</name>
</gene>
<protein>
    <submittedName>
        <fullName evidence="1">P1</fullName>
    </submittedName>
</protein>